<dbReference type="EMBL" id="JBJQND010000016">
    <property type="protein sequence ID" value="KAL3848257.1"/>
    <property type="molecule type" value="Genomic_DNA"/>
</dbReference>
<dbReference type="AlphaFoldDB" id="A0ABD3UJ29"/>
<feature type="domain" description="NAD(P)-binding" evidence="1">
    <location>
        <begin position="7"/>
        <end position="202"/>
    </location>
</feature>
<keyword evidence="4" id="KW-1185">Reference proteome</keyword>
<evidence type="ECO:0000313" key="4">
    <source>
        <dbReference type="Proteomes" id="UP001634394"/>
    </source>
</evidence>
<dbReference type="CDD" id="cd05244">
    <property type="entry name" value="BVR-B_like_SDR_a"/>
    <property type="match status" value="1"/>
</dbReference>
<evidence type="ECO:0000313" key="2">
    <source>
        <dbReference type="EMBL" id="KAL3848257.1"/>
    </source>
</evidence>
<dbReference type="EMBL" id="JBJQND010000016">
    <property type="protein sequence ID" value="KAL3848258.1"/>
    <property type="molecule type" value="Genomic_DNA"/>
</dbReference>
<dbReference type="PANTHER" id="PTHR15020:SF50">
    <property type="entry name" value="UPF0659 PROTEIN YMR090W"/>
    <property type="match status" value="1"/>
</dbReference>
<dbReference type="InterPro" id="IPR036291">
    <property type="entry name" value="NAD(P)-bd_dom_sf"/>
</dbReference>
<dbReference type="SUPFAM" id="SSF51735">
    <property type="entry name" value="NAD(P)-binding Rossmann-fold domains"/>
    <property type="match status" value="1"/>
</dbReference>
<dbReference type="PANTHER" id="PTHR15020">
    <property type="entry name" value="FLAVIN REDUCTASE-RELATED"/>
    <property type="match status" value="1"/>
</dbReference>
<dbReference type="GO" id="GO:0003824">
    <property type="term" value="F:catalytic activity"/>
    <property type="evidence" value="ECO:0007669"/>
    <property type="project" value="UniProtKB-ARBA"/>
</dbReference>
<protein>
    <recommendedName>
        <fullName evidence="1">NAD(P)-binding domain-containing protein</fullName>
    </recommendedName>
</protein>
<name>A0ABD3UJ29_SINWO</name>
<evidence type="ECO:0000313" key="3">
    <source>
        <dbReference type="EMBL" id="KAL3848258.1"/>
    </source>
</evidence>
<reference evidence="2 4" key="1">
    <citation type="submission" date="2024-11" db="EMBL/GenBank/DDBJ databases">
        <title>Chromosome-level genome assembly of the freshwater bivalve Anodonta woodiana.</title>
        <authorList>
            <person name="Chen X."/>
        </authorList>
    </citation>
    <scope>NUCLEOTIDE SEQUENCE [LARGE SCALE GENOMIC DNA]</scope>
    <source>
        <strain evidence="2">MN2024</strain>
        <tissue evidence="2">Gills</tissue>
    </source>
</reference>
<dbReference type="Pfam" id="PF13460">
    <property type="entry name" value="NAD_binding_10"/>
    <property type="match status" value="1"/>
</dbReference>
<evidence type="ECO:0000259" key="1">
    <source>
        <dbReference type="Pfam" id="PF13460"/>
    </source>
</evidence>
<dbReference type="Gene3D" id="3.40.50.720">
    <property type="entry name" value="NAD(P)-binding Rossmann-like Domain"/>
    <property type="match status" value="1"/>
</dbReference>
<dbReference type="InterPro" id="IPR016040">
    <property type="entry name" value="NAD(P)-bd_dom"/>
</dbReference>
<dbReference type="Proteomes" id="UP001634394">
    <property type="component" value="Unassembled WGS sequence"/>
</dbReference>
<accession>A0ABD3UJ29</accession>
<sequence length="217" mass="23741">MKIAVLGATGPTGLEFVNEALDRGHGVVALVRNPEKITVKHENLKVLKVNILNEDDLTENFKQCDVVISCLGTPPSWLSLTPVTLYLDSMKVITSAMRKSGVKRVVCLSSMCSKSEPGNPVWVEWVLKPLALGKPLQNMAQMEDYLTSQCSDLDFTVVRPPGLVNGPSTGKQIDACESQFVAGAEWSMPRRDVAKFMLSCVVDSLWLKKIIAIGIPK</sequence>
<gene>
    <name evidence="2" type="ORF">ACJMK2_019126</name>
    <name evidence="3" type="ORF">ACJMK2_019127</name>
</gene>
<organism evidence="2 4">
    <name type="scientific">Sinanodonta woodiana</name>
    <name type="common">Chinese pond mussel</name>
    <name type="synonym">Anodonta woodiana</name>
    <dbReference type="NCBI Taxonomy" id="1069815"/>
    <lineage>
        <taxon>Eukaryota</taxon>
        <taxon>Metazoa</taxon>
        <taxon>Spiralia</taxon>
        <taxon>Lophotrochozoa</taxon>
        <taxon>Mollusca</taxon>
        <taxon>Bivalvia</taxon>
        <taxon>Autobranchia</taxon>
        <taxon>Heteroconchia</taxon>
        <taxon>Palaeoheterodonta</taxon>
        <taxon>Unionida</taxon>
        <taxon>Unionoidea</taxon>
        <taxon>Unionidae</taxon>
        <taxon>Unioninae</taxon>
        <taxon>Sinanodonta</taxon>
    </lineage>
</organism>
<comment type="caution">
    <text evidence="2">The sequence shown here is derived from an EMBL/GenBank/DDBJ whole genome shotgun (WGS) entry which is preliminary data.</text>
</comment>
<proteinExistence type="predicted"/>